<name>A0A699J8I9_TANCI</name>
<protein>
    <recommendedName>
        <fullName evidence="3">Reverse transcriptase domain-containing protein</fullName>
    </recommendedName>
</protein>
<feature type="region of interest" description="Disordered" evidence="1">
    <location>
        <begin position="327"/>
        <end position="359"/>
    </location>
</feature>
<evidence type="ECO:0000256" key="1">
    <source>
        <dbReference type="SAM" id="MobiDB-lite"/>
    </source>
</evidence>
<evidence type="ECO:0008006" key="3">
    <source>
        <dbReference type="Google" id="ProtNLM"/>
    </source>
</evidence>
<feature type="compositionally biased region" description="Basic and acidic residues" evidence="1">
    <location>
        <begin position="183"/>
        <end position="199"/>
    </location>
</feature>
<accession>A0A699J8I9</accession>
<comment type="caution">
    <text evidence="2">The sequence shown here is derived from an EMBL/GenBank/DDBJ whole genome shotgun (WGS) entry which is preliminary data.</text>
</comment>
<reference evidence="2" key="1">
    <citation type="journal article" date="2019" name="Sci. Rep.">
        <title>Draft genome of Tanacetum cinerariifolium, the natural source of mosquito coil.</title>
        <authorList>
            <person name="Yamashiro T."/>
            <person name="Shiraishi A."/>
            <person name="Satake H."/>
            <person name="Nakayama K."/>
        </authorList>
    </citation>
    <scope>NUCLEOTIDE SEQUENCE</scope>
</reference>
<sequence length="401" mass="43649">MAILVISISSDLSEDSMGTPAGRMILFGTIPTTIPDTTPVIAPPTTETPIIAPTIPPSPDYTPASLDYSPAYKTESDTSEDPSSGHIPPLPAILPFLSSNDETTDSDTPDTPPSPTHDTPFTEITASSQRSAVIPRRRVMILAPGQPIPHGRPYRYYPNGLVNMMTVRKMVRPLPVQQLSVRHSVDHSSSDSSSRHSSSDHSSPNLPSTSAGPSRKRRRSHMTSVPALPLVFGALSPVCADLIPSPKRVKDIGYLEDVEVDLRETRVERVTHPAMPEDIPEPAQEGAAEVTKMPNTRSRASMTHEEVEELVARRVAEEMEAREAARNLETLNENEEEQEGENGGNGGNGNGGNRENGNHGMNYGGFMPMARECTFQDFLKCKPHTFLGTKGVVGLTRWFEL</sequence>
<evidence type="ECO:0000313" key="2">
    <source>
        <dbReference type="EMBL" id="GFA19632.1"/>
    </source>
</evidence>
<organism evidence="2">
    <name type="scientific">Tanacetum cinerariifolium</name>
    <name type="common">Dalmatian daisy</name>
    <name type="synonym">Chrysanthemum cinerariifolium</name>
    <dbReference type="NCBI Taxonomy" id="118510"/>
    <lineage>
        <taxon>Eukaryota</taxon>
        <taxon>Viridiplantae</taxon>
        <taxon>Streptophyta</taxon>
        <taxon>Embryophyta</taxon>
        <taxon>Tracheophyta</taxon>
        <taxon>Spermatophyta</taxon>
        <taxon>Magnoliopsida</taxon>
        <taxon>eudicotyledons</taxon>
        <taxon>Gunneridae</taxon>
        <taxon>Pentapetalae</taxon>
        <taxon>asterids</taxon>
        <taxon>campanulids</taxon>
        <taxon>Asterales</taxon>
        <taxon>Asteraceae</taxon>
        <taxon>Asteroideae</taxon>
        <taxon>Anthemideae</taxon>
        <taxon>Anthemidinae</taxon>
        <taxon>Tanacetum</taxon>
    </lineage>
</organism>
<feature type="region of interest" description="Disordered" evidence="1">
    <location>
        <begin position="180"/>
        <end position="222"/>
    </location>
</feature>
<feature type="region of interest" description="Disordered" evidence="1">
    <location>
        <begin position="44"/>
        <end position="132"/>
    </location>
</feature>
<proteinExistence type="predicted"/>
<dbReference type="AlphaFoldDB" id="A0A699J8I9"/>
<gene>
    <name evidence="2" type="ORF">Tci_591604</name>
</gene>
<feature type="compositionally biased region" description="Gly residues" evidence="1">
    <location>
        <begin position="341"/>
        <end position="354"/>
    </location>
</feature>
<dbReference type="EMBL" id="BKCJ010383937">
    <property type="protein sequence ID" value="GFA19632.1"/>
    <property type="molecule type" value="Genomic_DNA"/>
</dbReference>
<feature type="compositionally biased region" description="Low complexity" evidence="1">
    <location>
        <begin position="44"/>
        <end position="53"/>
    </location>
</feature>